<accession>A0A5C4TIJ0</accession>
<keyword evidence="1 5" id="KW-0540">Nuclease</keyword>
<dbReference type="InterPro" id="IPR003607">
    <property type="entry name" value="HD/PDEase_dom"/>
</dbReference>
<dbReference type="EC" id="3.1.-.-" evidence="5 6"/>
<name>A0A5C4TIJ0_FRUSA</name>
<dbReference type="CDD" id="cd00077">
    <property type="entry name" value="HDc"/>
    <property type="match status" value="1"/>
</dbReference>
<dbReference type="SUPFAM" id="SSF54791">
    <property type="entry name" value="Eukaryotic type KH-domain (KH-domain type I)"/>
    <property type="match status" value="1"/>
</dbReference>
<dbReference type="GO" id="GO:0005886">
    <property type="term" value="C:plasma membrane"/>
    <property type="evidence" value="ECO:0007669"/>
    <property type="project" value="UniProtKB-UniRule"/>
</dbReference>
<sequence>MLKFKNREREISMQVLLVAIVCMVLSGVVGYVLQNKQLKLRLSVAKKQAEEIEKNNQNQIKTAVAEINATNAEELQQLQNDEELEIEEQKTENEARSHRLDFREKSLEGSEARLNKSQQLLENHQAENNNMKQQVAETKQKARDLKQVREDTIYEKSKLTPEQAKQVILTNTETTLNRDYEVTVRENHDDMVLNAAKEARNLMMESIQSGVQDVPREHIERNIVIPDAGIRNKITGHDEQRLRLIESLTGVDLIFHPEHEEILIISTNDPIRREIARNAINELITARSLNSGVIENMIAEAERHVMDNLRVFGEETCAKLHLGWVHPDMMKILGRLKYRTSYGQNVLQHSVEVAELCGIMAAELGINVRLAKRSGMFHDIGKAIDREVNGTHVELGVKIAEAYGEDPIVVNSIASSHGDIETDNLIAILVKVADSMSGARPGARSESVEEYINRLKGLERIANSHEGVKESYAIQAGREIRIIVNPKVVDDEMSQKITEEVCEQVENELTYPGKIKVTTIRKLSAVEYVGGKPAPKKKQHVS</sequence>
<dbReference type="GO" id="GO:0016787">
    <property type="term" value="F:hydrolase activity"/>
    <property type="evidence" value="ECO:0007669"/>
    <property type="project" value="UniProtKB-KW"/>
</dbReference>
<dbReference type="AlphaFoldDB" id="A0A5C4TIJ0"/>
<evidence type="ECO:0000256" key="5">
    <source>
        <dbReference type="HAMAP-Rule" id="MF_00335"/>
    </source>
</evidence>
<dbReference type="GO" id="GO:0004521">
    <property type="term" value="F:RNA endonuclease activity"/>
    <property type="evidence" value="ECO:0007669"/>
    <property type="project" value="UniProtKB-UniRule"/>
</dbReference>
<gene>
    <name evidence="5 9" type="primary">rny</name>
    <name evidence="9" type="ORF">DID87_06170</name>
</gene>
<dbReference type="GO" id="GO:0006402">
    <property type="term" value="P:mRNA catabolic process"/>
    <property type="evidence" value="ECO:0007669"/>
    <property type="project" value="UniProtKB-UniRule"/>
</dbReference>
<dbReference type="EMBL" id="QFCR01000025">
    <property type="protein sequence ID" value="TNK89942.1"/>
    <property type="molecule type" value="Genomic_DNA"/>
</dbReference>
<evidence type="ECO:0000313" key="9">
    <source>
        <dbReference type="EMBL" id="TNK89942.1"/>
    </source>
</evidence>
<comment type="function">
    <text evidence="5">Endoribonuclease that initiates mRNA decay.</text>
</comment>
<evidence type="ECO:0000256" key="7">
    <source>
        <dbReference type="SAM" id="Coils"/>
    </source>
</evidence>
<evidence type="ECO:0000256" key="2">
    <source>
        <dbReference type="ARBA" id="ARBA00022759"/>
    </source>
</evidence>
<dbReference type="InterPro" id="IPR036612">
    <property type="entry name" value="KH_dom_type_1_sf"/>
</dbReference>
<dbReference type="Pfam" id="PF01966">
    <property type="entry name" value="HD"/>
    <property type="match status" value="1"/>
</dbReference>
<evidence type="ECO:0000313" key="10">
    <source>
        <dbReference type="Proteomes" id="UP000313312"/>
    </source>
</evidence>
<dbReference type="InterPro" id="IPR022711">
    <property type="entry name" value="RNase_Y_N"/>
</dbReference>
<dbReference type="SMART" id="SM00471">
    <property type="entry name" value="HDc"/>
    <property type="match status" value="1"/>
</dbReference>
<dbReference type="PROSITE" id="PS51831">
    <property type="entry name" value="HD"/>
    <property type="match status" value="1"/>
</dbReference>
<dbReference type="Gene3D" id="1.10.3210.10">
    <property type="entry name" value="Hypothetical protein af1432"/>
    <property type="match status" value="1"/>
</dbReference>
<evidence type="ECO:0000256" key="6">
    <source>
        <dbReference type="NCBIfam" id="TIGR03319"/>
    </source>
</evidence>
<feature type="coiled-coil region" evidence="7">
    <location>
        <begin position="35"/>
        <end position="148"/>
    </location>
</feature>
<dbReference type="Proteomes" id="UP000313312">
    <property type="component" value="Unassembled WGS sequence"/>
</dbReference>
<comment type="similarity">
    <text evidence="5">Belongs to the RNase Y family.</text>
</comment>
<keyword evidence="7" id="KW-0175">Coiled coil</keyword>
<proteinExistence type="inferred from homology"/>
<dbReference type="HAMAP" id="MF_00335">
    <property type="entry name" value="RNase_Y"/>
    <property type="match status" value="1"/>
</dbReference>
<evidence type="ECO:0000256" key="4">
    <source>
        <dbReference type="ARBA" id="ARBA00022884"/>
    </source>
</evidence>
<dbReference type="InterPro" id="IPR006674">
    <property type="entry name" value="HD_domain"/>
</dbReference>
<dbReference type="NCBIfam" id="TIGR03319">
    <property type="entry name" value="RNase_Y"/>
    <property type="match status" value="1"/>
</dbReference>
<dbReference type="GO" id="GO:0003723">
    <property type="term" value="F:RNA binding"/>
    <property type="evidence" value="ECO:0007669"/>
    <property type="project" value="UniProtKB-UniRule"/>
</dbReference>
<evidence type="ECO:0000256" key="3">
    <source>
        <dbReference type="ARBA" id="ARBA00022801"/>
    </source>
</evidence>
<protein>
    <recommendedName>
        <fullName evidence="5 6">Ribonuclease Y</fullName>
        <shortName evidence="5">RNase Y</shortName>
        <ecNumber evidence="5 6">3.1.-.-</ecNumber>
    </recommendedName>
</protein>
<dbReference type="Pfam" id="PF12072">
    <property type="entry name" value="RNase_Y_N"/>
    <property type="match status" value="1"/>
</dbReference>
<dbReference type="InterPro" id="IPR006675">
    <property type="entry name" value="HDIG_dom"/>
</dbReference>
<keyword evidence="4 5" id="KW-0694">RNA-binding</keyword>
<feature type="domain" description="HD" evidence="8">
    <location>
        <begin position="346"/>
        <end position="439"/>
    </location>
</feature>
<evidence type="ECO:0000256" key="1">
    <source>
        <dbReference type="ARBA" id="ARBA00022722"/>
    </source>
</evidence>
<keyword evidence="2 5" id="KW-0255">Endonuclease</keyword>
<reference evidence="9 10" key="1">
    <citation type="submission" date="2018-05" db="EMBL/GenBank/DDBJ databases">
        <title>Lactobacillus sanfranciscensis Ah4 draft denome sequence.</title>
        <authorList>
            <person name="Zhang G."/>
        </authorList>
    </citation>
    <scope>NUCLEOTIDE SEQUENCE [LARGE SCALE GENOMIC DNA]</scope>
    <source>
        <strain evidence="9 10">Ah4</strain>
    </source>
</reference>
<dbReference type="InterPro" id="IPR017705">
    <property type="entry name" value="Ribonuclease_Y"/>
</dbReference>
<evidence type="ECO:0000259" key="8">
    <source>
        <dbReference type="PROSITE" id="PS51831"/>
    </source>
</evidence>
<comment type="caution">
    <text evidence="9">The sequence shown here is derived from an EMBL/GenBank/DDBJ whole genome shotgun (WGS) entry which is preliminary data.</text>
</comment>
<dbReference type="SUPFAM" id="SSF109604">
    <property type="entry name" value="HD-domain/PDEase-like"/>
    <property type="match status" value="1"/>
</dbReference>
<organism evidence="9 10">
    <name type="scientific">Fructilactobacillus sanfranciscensis</name>
    <name type="common">Lactobacillus sanfranciscensis</name>
    <dbReference type="NCBI Taxonomy" id="1625"/>
    <lineage>
        <taxon>Bacteria</taxon>
        <taxon>Bacillati</taxon>
        <taxon>Bacillota</taxon>
        <taxon>Bacilli</taxon>
        <taxon>Lactobacillales</taxon>
        <taxon>Lactobacillaceae</taxon>
        <taxon>Fructilactobacillus</taxon>
    </lineage>
</organism>
<dbReference type="NCBIfam" id="TIGR00277">
    <property type="entry name" value="HDIG"/>
    <property type="match status" value="1"/>
</dbReference>
<keyword evidence="3 5" id="KW-0378">Hydrolase</keyword>